<accession>A0AA40CQA0</accession>
<organism evidence="2 3">
    <name type="scientific">Cercophora newfieldiana</name>
    <dbReference type="NCBI Taxonomy" id="92897"/>
    <lineage>
        <taxon>Eukaryota</taxon>
        <taxon>Fungi</taxon>
        <taxon>Dikarya</taxon>
        <taxon>Ascomycota</taxon>
        <taxon>Pezizomycotina</taxon>
        <taxon>Sordariomycetes</taxon>
        <taxon>Sordariomycetidae</taxon>
        <taxon>Sordariales</taxon>
        <taxon>Lasiosphaeriaceae</taxon>
        <taxon>Cercophora</taxon>
    </lineage>
</organism>
<dbReference type="AlphaFoldDB" id="A0AA40CQA0"/>
<name>A0AA40CQA0_9PEZI</name>
<evidence type="ECO:0000313" key="3">
    <source>
        <dbReference type="Proteomes" id="UP001174936"/>
    </source>
</evidence>
<dbReference type="PANTHER" id="PTHR33112:SF12">
    <property type="entry name" value="HETEROKARYON INCOMPATIBILITY DOMAIN-CONTAINING PROTEIN"/>
    <property type="match status" value="1"/>
</dbReference>
<dbReference type="EMBL" id="JAULSV010000004">
    <property type="protein sequence ID" value="KAK0647150.1"/>
    <property type="molecule type" value="Genomic_DNA"/>
</dbReference>
<reference evidence="2" key="1">
    <citation type="submission" date="2023-06" db="EMBL/GenBank/DDBJ databases">
        <title>Genome-scale phylogeny and comparative genomics of the fungal order Sordariales.</title>
        <authorList>
            <consortium name="Lawrence Berkeley National Laboratory"/>
            <person name="Hensen N."/>
            <person name="Bonometti L."/>
            <person name="Westerberg I."/>
            <person name="Brannstrom I.O."/>
            <person name="Guillou S."/>
            <person name="Cros-Aarteil S."/>
            <person name="Calhoun S."/>
            <person name="Haridas S."/>
            <person name="Kuo A."/>
            <person name="Mondo S."/>
            <person name="Pangilinan J."/>
            <person name="Riley R."/>
            <person name="Labutti K."/>
            <person name="Andreopoulos B."/>
            <person name="Lipzen A."/>
            <person name="Chen C."/>
            <person name="Yanf M."/>
            <person name="Daum C."/>
            <person name="Ng V."/>
            <person name="Clum A."/>
            <person name="Steindorff A."/>
            <person name="Ohm R."/>
            <person name="Martin F."/>
            <person name="Silar P."/>
            <person name="Natvig D."/>
            <person name="Lalanne C."/>
            <person name="Gautier V."/>
            <person name="Ament-Velasquez S.L."/>
            <person name="Kruys A."/>
            <person name="Hutchinson M.I."/>
            <person name="Powell A.J."/>
            <person name="Barry K."/>
            <person name="Miller A.N."/>
            <person name="Grigoriev I.V."/>
            <person name="Debuchy R."/>
            <person name="Gladieux P."/>
            <person name="Thoren M.H."/>
            <person name="Johannesson H."/>
        </authorList>
    </citation>
    <scope>NUCLEOTIDE SEQUENCE</scope>
    <source>
        <strain evidence="2">SMH2532-1</strain>
    </source>
</reference>
<feature type="domain" description="Heterokaryon incompatibility" evidence="1">
    <location>
        <begin position="16"/>
        <end position="117"/>
    </location>
</feature>
<evidence type="ECO:0000313" key="2">
    <source>
        <dbReference type="EMBL" id="KAK0647150.1"/>
    </source>
</evidence>
<protein>
    <submittedName>
        <fullName evidence="2">Heterokaryon incompatibility protein-domain-containing protein</fullName>
    </submittedName>
</protein>
<dbReference type="Proteomes" id="UP001174936">
    <property type="component" value="Unassembled WGS sequence"/>
</dbReference>
<feature type="non-terminal residue" evidence="2">
    <location>
        <position position="1"/>
    </location>
</feature>
<comment type="caution">
    <text evidence="2">The sequence shown here is derived from an EMBL/GenBank/DDBJ whole genome shotgun (WGS) entry which is preliminary data.</text>
</comment>
<keyword evidence="3" id="KW-1185">Reference proteome</keyword>
<gene>
    <name evidence="2" type="ORF">B0T16DRAFT_511763</name>
</gene>
<dbReference type="Pfam" id="PF06985">
    <property type="entry name" value="HET"/>
    <property type="match status" value="1"/>
</dbReference>
<dbReference type="InterPro" id="IPR010730">
    <property type="entry name" value="HET"/>
</dbReference>
<proteinExistence type="predicted"/>
<dbReference type="PANTHER" id="PTHR33112">
    <property type="entry name" value="DOMAIN PROTEIN, PUTATIVE-RELATED"/>
    <property type="match status" value="1"/>
</dbReference>
<evidence type="ECO:0000259" key="1">
    <source>
        <dbReference type="Pfam" id="PF06985"/>
    </source>
</evidence>
<sequence length="136" mass="14758">LAEIRRLVQAPPDCSFVALGYVWGRNPDPKRLVATTSTMQQLQSEGGLLSSKMSATIEDAVEACRKLGQDYLWVDRLCIIQDDPQDKEEQIAAMAAVFWLATLAIVVTDGDSYSGIAGNSQTFMQRSPAAAVGVHN</sequence>